<dbReference type="InterPro" id="IPR002744">
    <property type="entry name" value="MIP18-like"/>
</dbReference>
<dbReference type="PANTHER" id="PTHR42831">
    <property type="entry name" value="FE-S PROTEIN MATURATION AUXILIARY FACTOR YITW"/>
    <property type="match status" value="1"/>
</dbReference>
<protein>
    <submittedName>
        <fullName evidence="3">Ring-1,2-phenylacetyl-CoA epoxidase subunit PaaD</fullName>
    </submittedName>
</protein>
<evidence type="ECO:0000313" key="3">
    <source>
        <dbReference type="EMBL" id="TDP74307.1"/>
    </source>
</evidence>
<dbReference type="FunCoup" id="A0A4R6QSJ4">
    <property type="interactions" value="122"/>
</dbReference>
<organism evidence="3 4">
    <name type="scientific">Roseateles toxinivorans</name>
    <dbReference type="NCBI Taxonomy" id="270368"/>
    <lineage>
        <taxon>Bacteria</taxon>
        <taxon>Pseudomonadati</taxon>
        <taxon>Pseudomonadota</taxon>
        <taxon>Betaproteobacteria</taxon>
        <taxon>Burkholderiales</taxon>
        <taxon>Sphaerotilaceae</taxon>
        <taxon>Roseateles</taxon>
    </lineage>
</organism>
<dbReference type="InterPro" id="IPR034904">
    <property type="entry name" value="FSCA_dom_sf"/>
</dbReference>
<gene>
    <name evidence="3" type="ORF">DES47_101364</name>
</gene>
<dbReference type="InterPro" id="IPR052339">
    <property type="entry name" value="Fe-S_Maturation_MIP18"/>
</dbReference>
<comment type="caution">
    <text evidence="3">The sequence shown here is derived from an EMBL/GenBank/DDBJ whole genome shotgun (WGS) entry which is preliminary data.</text>
</comment>
<dbReference type="EMBL" id="SNXS01000001">
    <property type="protein sequence ID" value="TDP74307.1"/>
    <property type="molecule type" value="Genomic_DNA"/>
</dbReference>
<dbReference type="Pfam" id="PF23451">
    <property type="entry name" value="Zn_ribbon_PaaD"/>
    <property type="match status" value="1"/>
</dbReference>
<dbReference type="Gene3D" id="3.30.300.130">
    <property type="entry name" value="Fe-S cluster assembly (FSCA)"/>
    <property type="match status" value="1"/>
</dbReference>
<reference evidence="3 4" key="1">
    <citation type="submission" date="2019-03" db="EMBL/GenBank/DDBJ databases">
        <title>Genomic Encyclopedia of Type Strains, Phase IV (KMG-IV): sequencing the most valuable type-strain genomes for metagenomic binning, comparative biology and taxonomic classification.</title>
        <authorList>
            <person name="Goeker M."/>
        </authorList>
    </citation>
    <scope>NUCLEOTIDE SEQUENCE [LARGE SCALE GENOMIC DNA]</scope>
    <source>
        <strain evidence="3 4">DSM 16998</strain>
    </source>
</reference>
<evidence type="ECO:0000259" key="1">
    <source>
        <dbReference type="Pfam" id="PF01883"/>
    </source>
</evidence>
<dbReference type="Pfam" id="PF01883">
    <property type="entry name" value="FeS_assembly_P"/>
    <property type="match status" value="1"/>
</dbReference>
<dbReference type="PANTHER" id="PTHR42831:SF3">
    <property type="entry name" value="1,2-PHENYLACETYL-COA EPOXIDASE, SUBUNIT D-RELATED"/>
    <property type="match status" value="1"/>
</dbReference>
<accession>A0A4R6QSJ4</accession>
<dbReference type="InterPro" id="IPR056572">
    <property type="entry name" value="Zn_ribbon_PaaD"/>
</dbReference>
<name>A0A4R6QSJ4_9BURK</name>
<keyword evidence="4" id="KW-1185">Reference proteome</keyword>
<dbReference type="InterPro" id="IPR011883">
    <property type="entry name" value="PaaD-like"/>
</dbReference>
<feature type="domain" description="PaaD zinc beta ribbon" evidence="2">
    <location>
        <begin position="125"/>
        <end position="170"/>
    </location>
</feature>
<feature type="domain" description="MIP18 family-like" evidence="1">
    <location>
        <begin position="13"/>
        <end position="76"/>
    </location>
</feature>
<sequence length="172" mass="18712">MTAPMANTCGRLEAAWEVLRQIPDPEVPVISLAELGIVRDLRETAGGLEVVLTPTYSGCPATELIQDNVRAALTAFGEIQITMQRAPAWTTDWISEEGRAKLKAYGIVPPGLTHLTEGQPIRFVRRGASARLACPHCGSENTEKTSAFGSTPCKALYRCLACLEPFEHFKTI</sequence>
<dbReference type="Proteomes" id="UP000295361">
    <property type="component" value="Unassembled WGS sequence"/>
</dbReference>
<dbReference type="SUPFAM" id="SSF117916">
    <property type="entry name" value="Fe-S cluster assembly (FSCA) domain-like"/>
    <property type="match status" value="1"/>
</dbReference>
<proteinExistence type="predicted"/>
<dbReference type="OrthoDB" id="3684942at2"/>
<dbReference type="NCBIfam" id="TIGR02159">
    <property type="entry name" value="PA_CoA_Oxy4"/>
    <property type="match status" value="1"/>
</dbReference>
<evidence type="ECO:0000313" key="4">
    <source>
        <dbReference type="Proteomes" id="UP000295361"/>
    </source>
</evidence>
<dbReference type="AlphaFoldDB" id="A0A4R6QSJ4"/>
<dbReference type="RefSeq" id="WP_133698949.1">
    <property type="nucleotide sequence ID" value="NZ_SNXS01000001.1"/>
</dbReference>
<dbReference type="InParanoid" id="A0A4R6QSJ4"/>
<evidence type="ECO:0000259" key="2">
    <source>
        <dbReference type="Pfam" id="PF23451"/>
    </source>
</evidence>